<protein>
    <submittedName>
        <fullName evidence="1">Uncharacterized protein</fullName>
    </submittedName>
</protein>
<dbReference type="EMBL" id="JABJWZ010000039">
    <property type="protein sequence ID" value="MBB1253109.1"/>
    <property type="molecule type" value="Genomic_DNA"/>
</dbReference>
<evidence type="ECO:0000313" key="1">
    <source>
        <dbReference type="EMBL" id="MBB1253109.1"/>
    </source>
</evidence>
<name>A0A7W3WIU5_9ACTN</name>
<comment type="caution">
    <text evidence="1">The sequence shown here is derived from an EMBL/GenBank/DDBJ whole genome shotgun (WGS) entry which is preliminary data.</text>
</comment>
<organism evidence="1 2">
    <name type="scientific">Streptomyces alkaliterrae</name>
    <dbReference type="NCBI Taxonomy" id="2213162"/>
    <lineage>
        <taxon>Bacteria</taxon>
        <taxon>Bacillati</taxon>
        <taxon>Actinomycetota</taxon>
        <taxon>Actinomycetes</taxon>
        <taxon>Kitasatosporales</taxon>
        <taxon>Streptomycetaceae</taxon>
        <taxon>Streptomyces</taxon>
    </lineage>
</organism>
<accession>A0A7W3WIU5</accession>
<dbReference type="Proteomes" id="UP000525686">
    <property type="component" value="Unassembled WGS sequence"/>
</dbReference>
<proteinExistence type="predicted"/>
<sequence>MNAAPEPCGRGRPRWLETPPLVASRLPCALPAGHDGPHEDAIGQQWVWLPPELVDAVAVLCTVDRVRQAFATADTPAEEAER</sequence>
<evidence type="ECO:0000313" key="2">
    <source>
        <dbReference type="Proteomes" id="UP000525686"/>
    </source>
</evidence>
<reference evidence="2" key="1">
    <citation type="submission" date="2020-05" db="EMBL/GenBank/DDBJ databases">
        <title>Classification of alakaliphilic streptomycetes isolated from an alkaline soil next to Lonar Crater, India and a proposal for the recognition of Streptomyces alkaliterrae sp. nov.</title>
        <authorList>
            <person name="Golinska P."/>
        </authorList>
    </citation>
    <scope>NUCLEOTIDE SEQUENCE [LARGE SCALE GENOMIC DNA]</scope>
    <source>
        <strain evidence="2">OF3</strain>
    </source>
</reference>
<dbReference type="AlphaFoldDB" id="A0A7W3WIU5"/>
<gene>
    <name evidence="1" type="ORF">H3146_06955</name>
</gene>
<dbReference type="RefSeq" id="WP_181353790.1">
    <property type="nucleotide sequence ID" value="NZ_JABJWZ010000039.1"/>
</dbReference>